<feature type="compositionally biased region" description="Basic residues" evidence="1">
    <location>
        <begin position="172"/>
        <end position="187"/>
    </location>
</feature>
<sequence length="215" mass="23600">MAFLEKQLYVKKSTLPNAGKGLFTKKFIPKGTRIVEYKGKTRTWKEVQADEDESPYIYYVKRNFVIDALNDKKALARYANDARGLERVKDINNNAEYAEEGTRVFIMAAKDIPAGGEILVGYGPEYWQVIRHNIRIDQKEKKKALANGAKVNGAKVNGSKVNGAKTNGTKTNGKKLNGKKTNGKKVNGKVATNGNGKSVHAKVNGKKVKAVGSGQ</sequence>
<dbReference type="InterPro" id="IPR046341">
    <property type="entry name" value="SET_dom_sf"/>
</dbReference>
<name>A0ABX3NVD3_9BACT</name>
<proteinExistence type="predicted"/>
<organism evidence="3 4">
    <name type="scientific">Niastella koreensis</name>
    <dbReference type="NCBI Taxonomy" id="354356"/>
    <lineage>
        <taxon>Bacteria</taxon>
        <taxon>Pseudomonadati</taxon>
        <taxon>Bacteroidota</taxon>
        <taxon>Chitinophagia</taxon>
        <taxon>Chitinophagales</taxon>
        <taxon>Chitinophagaceae</taxon>
        <taxon>Niastella</taxon>
    </lineage>
</organism>
<evidence type="ECO:0000259" key="2">
    <source>
        <dbReference type="PROSITE" id="PS50280"/>
    </source>
</evidence>
<dbReference type="SMART" id="SM00317">
    <property type="entry name" value="SET"/>
    <property type="match status" value="1"/>
</dbReference>
<dbReference type="PANTHER" id="PTHR46167:SF1">
    <property type="entry name" value="N-LYSINE METHYLTRANSFERASE KMT5A"/>
    <property type="match status" value="1"/>
</dbReference>
<dbReference type="SUPFAM" id="SSF82199">
    <property type="entry name" value="SET domain"/>
    <property type="match status" value="1"/>
</dbReference>
<dbReference type="InterPro" id="IPR001214">
    <property type="entry name" value="SET_dom"/>
</dbReference>
<dbReference type="InterPro" id="IPR051760">
    <property type="entry name" value="KMT5A"/>
</dbReference>
<dbReference type="Pfam" id="PF00856">
    <property type="entry name" value="SET"/>
    <property type="match status" value="1"/>
</dbReference>
<evidence type="ECO:0000313" key="4">
    <source>
        <dbReference type="Proteomes" id="UP000192277"/>
    </source>
</evidence>
<dbReference type="PROSITE" id="PS50280">
    <property type="entry name" value="SET"/>
    <property type="match status" value="1"/>
</dbReference>
<feature type="region of interest" description="Disordered" evidence="1">
    <location>
        <begin position="156"/>
        <end position="199"/>
    </location>
</feature>
<keyword evidence="4" id="KW-1185">Reference proteome</keyword>
<evidence type="ECO:0000313" key="3">
    <source>
        <dbReference type="EMBL" id="OQP48218.1"/>
    </source>
</evidence>
<gene>
    <name evidence="3" type="ORF">A4D02_05730</name>
</gene>
<feature type="compositionally biased region" description="Low complexity" evidence="1">
    <location>
        <begin position="160"/>
        <end position="171"/>
    </location>
</feature>
<evidence type="ECO:0000256" key="1">
    <source>
        <dbReference type="SAM" id="MobiDB-lite"/>
    </source>
</evidence>
<dbReference type="EMBL" id="LWBO01000012">
    <property type="protein sequence ID" value="OQP48218.1"/>
    <property type="molecule type" value="Genomic_DNA"/>
</dbReference>
<feature type="domain" description="SET" evidence="2">
    <location>
        <begin position="6"/>
        <end position="123"/>
    </location>
</feature>
<protein>
    <recommendedName>
        <fullName evidence="2">SET domain-containing protein</fullName>
    </recommendedName>
</protein>
<dbReference type="Proteomes" id="UP000192277">
    <property type="component" value="Unassembled WGS sequence"/>
</dbReference>
<dbReference type="Gene3D" id="2.170.270.10">
    <property type="entry name" value="SET domain"/>
    <property type="match status" value="1"/>
</dbReference>
<accession>A0ABX3NVD3</accession>
<reference evidence="3 4" key="1">
    <citation type="submission" date="2016-04" db="EMBL/GenBank/DDBJ databases">
        <authorList>
            <person name="Chen L."/>
            <person name="Zhuang W."/>
            <person name="Wang G."/>
        </authorList>
    </citation>
    <scope>NUCLEOTIDE SEQUENCE [LARGE SCALE GENOMIC DNA]</scope>
    <source>
        <strain evidence="4">GR20</strain>
    </source>
</reference>
<dbReference type="PANTHER" id="PTHR46167">
    <property type="entry name" value="N-LYSINE METHYLTRANSFERASE KMT5A"/>
    <property type="match status" value="1"/>
</dbReference>
<comment type="caution">
    <text evidence="3">The sequence shown here is derived from an EMBL/GenBank/DDBJ whole genome shotgun (WGS) entry which is preliminary data.</text>
</comment>
<dbReference type="RefSeq" id="WP_014221402.1">
    <property type="nucleotide sequence ID" value="NZ_LWBO01000012.1"/>
</dbReference>